<dbReference type="EMBL" id="JAAXPC010000008">
    <property type="protein sequence ID" value="NKY03021.1"/>
    <property type="molecule type" value="Genomic_DNA"/>
</dbReference>
<organism evidence="3 4">
    <name type="scientific">Gordonia polyisoprenivorans</name>
    <dbReference type="NCBI Taxonomy" id="84595"/>
    <lineage>
        <taxon>Bacteria</taxon>
        <taxon>Bacillati</taxon>
        <taxon>Actinomycetota</taxon>
        <taxon>Actinomycetes</taxon>
        <taxon>Mycobacteriales</taxon>
        <taxon>Gordoniaceae</taxon>
        <taxon>Gordonia</taxon>
    </lineage>
</organism>
<dbReference type="SUPFAM" id="SSF52540">
    <property type="entry name" value="P-loop containing nucleoside triphosphate hydrolases"/>
    <property type="match status" value="1"/>
</dbReference>
<dbReference type="RefSeq" id="WP_006368786.1">
    <property type="nucleotide sequence ID" value="NZ_JAAXPC010000008.1"/>
</dbReference>
<sequence>MTTINSAEQWVLSSSDAESVAKCREGLAEFTRQSKPIVTVLGSYDTGKSSLIRRILVDSGVSVPEWLTISARHETFAVNQIDCGGYIVRDTPGLAIGADDARATSNTSDAFDAVTTTDIAVITVSPQLATGERDALLDLISVGWAPGTLWFVIGRFDEAGVPFDSDPDGYRGAAERKTRELRDSLKLDPGVPVFVVSQDFEQIGGPDRDLDSDTWEESREWDGMASLEDALTSITQDRRDFLRDAAVKRFWAIAAKQVAQGLAGERQDLKTLEGVADRAAKQLELWDDQLNTLSRAAASALDSEIDQESARLTKLQSDLASVTTALTQVLDRWHAKQTQSLDLLLQDVDFAQTTEKASPDWQDLSDILQQATVGATAAAQGPDPIFSKVTGRLGPVIVGALTDYAKLSRQKTLKARGSALPADTEWSAPKYAAAAAAGLPLLQEVAGFVDDERAKAAAKAQYAAQLSQYAQLTKQKADEQWAITIDHARNRVQEAFGEQAGTLPVITDRIAQIDSALQQIGEWGR</sequence>
<name>A0A846WRR1_9ACTN</name>
<accession>A0A846WRR1</accession>
<dbReference type="Gene3D" id="3.40.50.300">
    <property type="entry name" value="P-loop containing nucleotide triphosphate hydrolases"/>
    <property type="match status" value="1"/>
</dbReference>
<reference evidence="3 4" key="1">
    <citation type="submission" date="2020-04" db="EMBL/GenBank/DDBJ databases">
        <title>MicrobeNet Type strains.</title>
        <authorList>
            <person name="Nicholson A.C."/>
        </authorList>
    </citation>
    <scope>NUCLEOTIDE SEQUENCE [LARGE SCALE GENOMIC DNA]</scope>
    <source>
        <strain evidence="3 4">ATCC BAA-14</strain>
    </source>
</reference>
<dbReference type="AlphaFoldDB" id="A0A846WRR1"/>
<evidence type="ECO:0000313" key="4">
    <source>
        <dbReference type="Proteomes" id="UP000563898"/>
    </source>
</evidence>
<evidence type="ECO:0000313" key="3">
    <source>
        <dbReference type="EMBL" id="NKY03021.1"/>
    </source>
</evidence>
<dbReference type="CDD" id="cd00882">
    <property type="entry name" value="Ras_like_GTPase"/>
    <property type="match status" value="1"/>
</dbReference>
<evidence type="ECO:0000256" key="1">
    <source>
        <dbReference type="SAM" id="Coils"/>
    </source>
</evidence>
<dbReference type="GO" id="GO:0005525">
    <property type="term" value="F:GTP binding"/>
    <property type="evidence" value="ECO:0007669"/>
    <property type="project" value="InterPro"/>
</dbReference>
<protein>
    <recommendedName>
        <fullName evidence="2">G domain-containing protein</fullName>
    </recommendedName>
</protein>
<feature type="domain" description="G" evidence="2">
    <location>
        <begin position="38"/>
        <end position="127"/>
    </location>
</feature>
<dbReference type="InterPro" id="IPR027417">
    <property type="entry name" value="P-loop_NTPase"/>
</dbReference>
<dbReference type="Pfam" id="PF01926">
    <property type="entry name" value="MMR_HSR1"/>
    <property type="match status" value="1"/>
</dbReference>
<gene>
    <name evidence="3" type="ORF">HGA05_15735</name>
</gene>
<comment type="caution">
    <text evidence="3">The sequence shown here is derived from an EMBL/GenBank/DDBJ whole genome shotgun (WGS) entry which is preliminary data.</text>
</comment>
<proteinExistence type="predicted"/>
<dbReference type="Proteomes" id="UP000563898">
    <property type="component" value="Unassembled WGS sequence"/>
</dbReference>
<evidence type="ECO:0000259" key="2">
    <source>
        <dbReference type="Pfam" id="PF01926"/>
    </source>
</evidence>
<keyword evidence="1" id="KW-0175">Coiled coil</keyword>
<feature type="coiled-coil region" evidence="1">
    <location>
        <begin position="276"/>
        <end position="318"/>
    </location>
</feature>
<dbReference type="InterPro" id="IPR006073">
    <property type="entry name" value="GTP-bd"/>
</dbReference>